<dbReference type="EMBL" id="WKLC01000074">
    <property type="protein sequence ID" value="MSE14222.1"/>
    <property type="molecule type" value="Genomic_DNA"/>
</dbReference>
<protein>
    <submittedName>
        <fullName evidence="1">Host cell division inhibitory peptide Kil</fullName>
    </submittedName>
</protein>
<dbReference type="RefSeq" id="WP_406549058.1">
    <property type="nucleotide sequence ID" value="NZ_JBBJQF010000002.1"/>
</dbReference>
<dbReference type="GO" id="GO:0051301">
    <property type="term" value="P:cell division"/>
    <property type="evidence" value="ECO:0007669"/>
    <property type="project" value="UniProtKB-KW"/>
</dbReference>
<organism evidence="1 2">
    <name type="scientific">Enterobacter agglomerans</name>
    <name type="common">Erwinia herbicola</name>
    <name type="synonym">Pantoea agglomerans</name>
    <dbReference type="NCBI Taxonomy" id="549"/>
    <lineage>
        <taxon>Bacteria</taxon>
        <taxon>Pseudomonadati</taxon>
        <taxon>Pseudomonadota</taxon>
        <taxon>Gammaproteobacteria</taxon>
        <taxon>Enterobacterales</taxon>
        <taxon>Erwiniaceae</taxon>
        <taxon>Pantoea</taxon>
        <taxon>Pantoea agglomerans group</taxon>
    </lineage>
</organism>
<sequence length="44" mass="4998">MTKHQALIAARSKAAIAKFLDDPVMWKEALRLYFYAIGGQAKHH</sequence>
<dbReference type="AlphaFoldDB" id="A0A7X2SU73"/>
<reference evidence="1 2" key="1">
    <citation type="submission" date="2019-11" db="EMBL/GenBank/DDBJ databases">
        <title>Draft Genome Sequence of Plant Growth-Promoting Rhizosphere-Associated Bacteria.</title>
        <authorList>
            <person name="Vasilyev I.Y."/>
            <person name="Radchenko V."/>
            <person name="Ilnitskaya E.V."/>
        </authorList>
    </citation>
    <scope>NUCLEOTIDE SEQUENCE [LARGE SCALE GENOMIC DNA]</scope>
    <source>
        <strain evidence="1 2">VRA_MhP_f</strain>
    </source>
</reference>
<evidence type="ECO:0000313" key="2">
    <source>
        <dbReference type="Proteomes" id="UP000461948"/>
    </source>
</evidence>
<proteinExistence type="predicted"/>
<dbReference type="Pfam" id="PF06301">
    <property type="entry name" value="Lambda_Kil"/>
    <property type="match status" value="1"/>
</dbReference>
<accession>A0A7X2SU73</accession>
<comment type="caution">
    <text evidence="1">The sequence shown here is derived from an EMBL/GenBank/DDBJ whole genome shotgun (WGS) entry which is preliminary data.</text>
</comment>
<dbReference type="InterPro" id="IPR010444">
    <property type="entry name" value="Phage_lambda_Kil"/>
</dbReference>
<dbReference type="Proteomes" id="UP000461948">
    <property type="component" value="Unassembled WGS sequence"/>
</dbReference>
<keyword evidence="1" id="KW-0131">Cell cycle</keyword>
<evidence type="ECO:0000313" key="1">
    <source>
        <dbReference type="EMBL" id="MSE14222.1"/>
    </source>
</evidence>
<name>A0A7X2SU73_ENTAG</name>
<gene>
    <name evidence="1" type="ORF">GKC49_03400</name>
</gene>
<keyword evidence="1" id="KW-0132">Cell division</keyword>